<comment type="function">
    <text evidence="3">Lytic transglycosylase with a strong preference for naked glycan strands that lack stem peptides.</text>
</comment>
<evidence type="ECO:0000313" key="7">
    <source>
        <dbReference type="Proteomes" id="UP001243009"/>
    </source>
</evidence>
<accession>A0ABT9ECB1</accession>
<dbReference type="EC" id="4.2.2.-" evidence="3"/>
<keyword evidence="1 3" id="KW-0456">Lyase</keyword>
<dbReference type="InterPro" id="IPR036908">
    <property type="entry name" value="RlpA-like_sf"/>
</dbReference>
<dbReference type="EMBL" id="JAUTWS010000127">
    <property type="protein sequence ID" value="MDO9713842.1"/>
    <property type="molecule type" value="Genomic_DNA"/>
</dbReference>
<dbReference type="InterPro" id="IPR012997">
    <property type="entry name" value="RplA"/>
</dbReference>
<dbReference type="RefSeq" id="WP_305108691.1">
    <property type="nucleotide sequence ID" value="NZ_JAUTWS010000127.1"/>
</dbReference>
<name>A0ABT9ECB1_9PROT</name>
<evidence type="ECO:0000259" key="5">
    <source>
        <dbReference type="Pfam" id="PF03330"/>
    </source>
</evidence>
<dbReference type="Gene3D" id="2.40.40.10">
    <property type="entry name" value="RlpA-like domain"/>
    <property type="match status" value="1"/>
</dbReference>
<protein>
    <recommendedName>
        <fullName evidence="3">Endolytic peptidoglycan transglycosylase RlpA</fullName>
        <ecNumber evidence="3">4.2.2.-</ecNumber>
    </recommendedName>
</protein>
<dbReference type="CDD" id="cd22268">
    <property type="entry name" value="DPBB_RlpA-like"/>
    <property type="match status" value="1"/>
</dbReference>
<dbReference type="NCBIfam" id="TIGR00413">
    <property type="entry name" value="rlpA"/>
    <property type="match status" value="1"/>
</dbReference>
<dbReference type="HAMAP" id="MF_02071">
    <property type="entry name" value="RlpA"/>
    <property type="match status" value="1"/>
</dbReference>
<sequence precursor="true">MRRYLGVLLVGLAALATGPAEAYQQGIASWYGSRLEGRRMANGERFYRRAPYCAHRSLPLGTRIQVRNLDTRKAATCLVTDRGPYRIGRIVDVSEAVARRIGLRSVGIAPARIIVVARR</sequence>
<keyword evidence="2 3" id="KW-0961">Cell wall biogenesis/degradation</keyword>
<feature type="chain" id="PRO_5044907487" description="Endolytic peptidoglycan transglycosylase RlpA" evidence="3">
    <location>
        <begin position="23"/>
        <end position="119"/>
    </location>
</feature>
<comment type="caution">
    <text evidence="6">The sequence shown here is derived from an EMBL/GenBank/DDBJ whole genome shotgun (WGS) entry which is preliminary data.</text>
</comment>
<evidence type="ECO:0000256" key="2">
    <source>
        <dbReference type="ARBA" id="ARBA00023316"/>
    </source>
</evidence>
<keyword evidence="7" id="KW-1185">Reference proteome</keyword>
<dbReference type="Pfam" id="PF03330">
    <property type="entry name" value="DPBB_1"/>
    <property type="match status" value="1"/>
</dbReference>
<dbReference type="InterPro" id="IPR009009">
    <property type="entry name" value="RlpA-like_DPBB"/>
</dbReference>
<feature type="domain" description="RlpA-like protein double-psi beta-barrel" evidence="5">
    <location>
        <begin position="24"/>
        <end position="112"/>
    </location>
</feature>
<dbReference type="PANTHER" id="PTHR34183:SF1">
    <property type="entry name" value="ENDOLYTIC PEPTIDOGLYCAN TRANSGLYCOSYLASE RLPA"/>
    <property type="match status" value="1"/>
</dbReference>
<comment type="similarity">
    <text evidence="3 4">Belongs to the RlpA family.</text>
</comment>
<dbReference type="InterPro" id="IPR034718">
    <property type="entry name" value="RlpA"/>
</dbReference>
<evidence type="ECO:0000256" key="1">
    <source>
        <dbReference type="ARBA" id="ARBA00023239"/>
    </source>
</evidence>
<feature type="signal peptide" evidence="3">
    <location>
        <begin position="1"/>
        <end position="22"/>
    </location>
</feature>
<dbReference type="Proteomes" id="UP001243009">
    <property type="component" value="Unassembled WGS sequence"/>
</dbReference>
<gene>
    <name evidence="3" type="primary">rlpA</name>
    <name evidence="6" type="ORF">Q7A36_36375</name>
</gene>
<reference evidence="6 7" key="1">
    <citation type="submission" date="2023-08" db="EMBL/GenBank/DDBJ databases">
        <title>The draft genome sequence of Paracraurococcus sp. LOR1-02.</title>
        <authorList>
            <person name="Kingkaew E."/>
            <person name="Tanasupawat S."/>
        </authorList>
    </citation>
    <scope>NUCLEOTIDE SEQUENCE [LARGE SCALE GENOMIC DNA]</scope>
    <source>
        <strain evidence="6 7">LOR1-02</strain>
    </source>
</reference>
<dbReference type="PANTHER" id="PTHR34183">
    <property type="entry name" value="ENDOLYTIC PEPTIDOGLYCAN TRANSGLYCOSYLASE RLPA"/>
    <property type="match status" value="1"/>
</dbReference>
<organism evidence="6 7">
    <name type="scientific">Paracraurococcus lichenis</name>
    <dbReference type="NCBI Taxonomy" id="3064888"/>
    <lineage>
        <taxon>Bacteria</taxon>
        <taxon>Pseudomonadati</taxon>
        <taxon>Pseudomonadota</taxon>
        <taxon>Alphaproteobacteria</taxon>
        <taxon>Acetobacterales</taxon>
        <taxon>Roseomonadaceae</taxon>
        <taxon>Paracraurococcus</taxon>
    </lineage>
</organism>
<keyword evidence="3" id="KW-0732">Signal</keyword>
<dbReference type="SUPFAM" id="SSF50685">
    <property type="entry name" value="Barwin-like endoglucanases"/>
    <property type="match status" value="1"/>
</dbReference>
<evidence type="ECO:0000313" key="6">
    <source>
        <dbReference type="EMBL" id="MDO9713842.1"/>
    </source>
</evidence>
<evidence type="ECO:0000256" key="3">
    <source>
        <dbReference type="HAMAP-Rule" id="MF_02071"/>
    </source>
</evidence>
<proteinExistence type="inferred from homology"/>
<evidence type="ECO:0000256" key="4">
    <source>
        <dbReference type="RuleBase" id="RU003495"/>
    </source>
</evidence>